<proteinExistence type="predicted"/>
<dbReference type="EMBL" id="JARKIK010000036">
    <property type="protein sequence ID" value="KAK8739497.1"/>
    <property type="molecule type" value="Genomic_DNA"/>
</dbReference>
<evidence type="ECO:0000256" key="1">
    <source>
        <dbReference type="ARBA" id="ARBA00004496"/>
    </source>
</evidence>
<protein>
    <recommendedName>
        <fullName evidence="3">C2 domain-containing protein</fullName>
    </recommendedName>
</protein>
<dbReference type="SUPFAM" id="SSF49562">
    <property type="entry name" value="C2 domain (Calcium/lipid-binding domain, CaLB)"/>
    <property type="match status" value="1"/>
</dbReference>
<dbReference type="AlphaFoldDB" id="A0AAW0XJ10"/>
<dbReference type="PROSITE" id="PS50004">
    <property type="entry name" value="C2"/>
    <property type="match status" value="1"/>
</dbReference>
<evidence type="ECO:0000313" key="5">
    <source>
        <dbReference type="Proteomes" id="UP001445076"/>
    </source>
</evidence>
<comment type="caution">
    <text evidence="4">The sequence shown here is derived from an EMBL/GenBank/DDBJ whole genome shotgun (WGS) entry which is preliminary data.</text>
</comment>
<dbReference type="PANTHER" id="PTHR46006:SF6">
    <property type="entry name" value="INTERSECTIN-2 ISOFORM X1"/>
    <property type="match status" value="1"/>
</dbReference>
<reference evidence="4 5" key="1">
    <citation type="journal article" date="2024" name="BMC Genomics">
        <title>Genome assembly of redclaw crayfish (Cherax quadricarinatus) provides insights into its immune adaptation and hypoxia tolerance.</title>
        <authorList>
            <person name="Liu Z."/>
            <person name="Zheng J."/>
            <person name="Li H."/>
            <person name="Fang K."/>
            <person name="Wang S."/>
            <person name="He J."/>
            <person name="Zhou D."/>
            <person name="Weng S."/>
            <person name="Chi M."/>
            <person name="Gu Z."/>
            <person name="He J."/>
            <person name="Li F."/>
            <person name="Wang M."/>
        </authorList>
    </citation>
    <scope>NUCLEOTIDE SEQUENCE [LARGE SCALE GENOMIC DNA]</scope>
    <source>
        <strain evidence="4">ZL_2023a</strain>
    </source>
</reference>
<evidence type="ECO:0000313" key="4">
    <source>
        <dbReference type="EMBL" id="KAK8739497.1"/>
    </source>
</evidence>
<keyword evidence="5" id="KW-1185">Reference proteome</keyword>
<dbReference type="Proteomes" id="UP001445076">
    <property type="component" value="Unassembled WGS sequence"/>
</dbReference>
<feature type="domain" description="C2" evidence="3">
    <location>
        <begin position="57"/>
        <end position="172"/>
    </location>
</feature>
<organism evidence="4 5">
    <name type="scientific">Cherax quadricarinatus</name>
    <name type="common">Australian red claw crayfish</name>
    <dbReference type="NCBI Taxonomy" id="27406"/>
    <lineage>
        <taxon>Eukaryota</taxon>
        <taxon>Metazoa</taxon>
        <taxon>Ecdysozoa</taxon>
        <taxon>Arthropoda</taxon>
        <taxon>Crustacea</taxon>
        <taxon>Multicrustacea</taxon>
        <taxon>Malacostraca</taxon>
        <taxon>Eumalacostraca</taxon>
        <taxon>Eucarida</taxon>
        <taxon>Decapoda</taxon>
        <taxon>Pleocyemata</taxon>
        <taxon>Astacidea</taxon>
        <taxon>Parastacoidea</taxon>
        <taxon>Parastacidae</taxon>
        <taxon>Cherax</taxon>
    </lineage>
</organism>
<gene>
    <name evidence="4" type="ORF">OTU49_003357</name>
</gene>
<dbReference type="Pfam" id="PF00168">
    <property type="entry name" value="C2"/>
    <property type="match status" value="1"/>
</dbReference>
<evidence type="ECO:0000256" key="2">
    <source>
        <dbReference type="ARBA" id="ARBA00022490"/>
    </source>
</evidence>
<sequence>PMFLTELRVEADKDSDMCYTLISGGCGEVSVMAPTIHERNNWLKKIAIAQKHISDTERSILHRQQSIRARRPQGLLRTHILSGTKLDSWGKGMLQSFCEVSLGSQAHRTSIATSPHPKWDSTMQFLVKSLSEDVLCITVYEKGYFKPNEFLGRTEIKIHQIYEESRSEPGAQPQLHKLRLHEVKSGEVILKISLQLFDRCRMSKHHS</sequence>
<dbReference type="GO" id="GO:0005737">
    <property type="term" value="C:cytoplasm"/>
    <property type="evidence" value="ECO:0007669"/>
    <property type="project" value="UniProtKB-SubCell"/>
</dbReference>
<dbReference type="InterPro" id="IPR035892">
    <property type="entry name" value="C2_domain_sf"/>
</dbReference>
<dbReference type="SMART" id="SM00239">
    <property type="entry name" value="C2"/>
    <property type="match status" value="1"/>
</dbReference>
<dbReference type="InterPro" id="IPR051480">
    <property type="entry name" value="Endocytic_GEF_Adapter"/>
</dbReference>
<keyword evidence="2" id="KW-0963">Cytoplasm</keyword>
<feature type="non-terminal residue" evidence="4">
    <location>
        <position position="1"/>
    </location>
</feature>
<dbReference type="GO" id="GO:0035025">
    <property type="term" value="P:positive regulation of Rho protein signal transduction"/>
    <property type="evidence" value="ECO:0007669"/>
    <property type="project" value="TreeGrafter"/>
</dbReference>
<comment type="subcellular location">
    <subcellularLocation>
        <location evidence="1">Cytoplasm</location>
    </subcellularLocation>
</comment>
<name>A0AAW0XJ10_CHEQU</name>
<dbReference type="PANTHER" id="PTHR46006">
    <property type="entry name" value="RHO GUANINE NUCLEOTIDE EXCHANGE FACTOR AT 64C, ISOFORM A"/>
    <property type="match status" value="1"/>
</dbReference>
<accession>A0AAW0XJ10</accession>
<dbReference type="Gene3D" id="2.60.40.150">
    <property type="entry name" value="C2 domain"/>
    <property type="match status" value="1"/>
</dbReference>
<evidence type="ECO:0000259" key="3">
    <source>
        <dbReference type="PROSITE" id="PS50004"/>
    </source>
</evidence>
<dbReference type="InterPro" id="IPR000008">
    <property type="entry name" value="C2_dom"/>
</dbReference>